<accession>A0A5C6M2J5</accession>
<dbReference type="Gene3D" id="1.20.5.780">
    <property type="entry name" value="Single helix bin"/>
    <property type="match status" value="1"/>
</dbReference>
<dbReference type="PANTHER" id="PTHR35401">
    <property type="entry name" value="COPG FAMILY HELIX-TURN-HELIX PROTEIN-RELATED-RELATED"/>
    <property type="match status" value="1"/>
</dbReference>
<reference evidence="3 4" key="1">
    <citation type="submission" date="2019-08" db="EMBL/GenBank/DDBJ databases">
        <title>100 year-old enigma solved: identification of Planctomyces bekefii, the type genus and species of the phylum Planctomycetes.</title>
        <authorList>
            <person name="Svetlana D.N."/>
            <person name="Overmann J."/>
        </authorList>
    </citation>
    <scope>NUCLEOTIDE SEQUENCE [LARGE SCALE GENOMIC DNA]</scope>
    <source>
        <strain evidence="3">Phe10_nw2017</strain>
    </source>
</reference>
<dbReference type="Proteomes" id="UP000321083">
    <property type="component" value="Unassembled WGS sequence"/>
</dbReference>
<dbReference type="SUPFAM" id="SSF47598">
    <property type="entry name" value="Ribbon-helix-helix"/>
    <property type="match status" value="1"/>
</dbReference>
<evidence type="ECO:0008006" key="5">
    <source>
        <dbReference type="Google" id="ProtNLM"/>
    </source>
</evidence>
<comment type="caution">
    <text evidence="3">The sequence shown here is derived from an EMBL/GenBank/DDBJ whole genome shotgun (WGS) entry which is preliminary data.</text>
</comment>
<dbReference type="Pfam" id="PF08681">
    <property type="entry name" value="TacA1"/>
    <property type="match status" value="1"/>
</dbReference>
<protein>
    <recommendedName>
        <fullName evidence="5">DUF1778 domain-containing protein</fullName>
    </recommendedName>
</protein>
<sequence>MTTTRADARINVRLPSELKQTIEEAAAALGQTVSEFTISTVVQEARHVLEAAQVTRLSRRDRDLFLAALDDVDATPNAALKAAAQRYGNRRV</sequence>
<dbReference type="PANTHER" id="PTHR35401:SF2">
    <property type="entry name" value="ABC-TYPE TRANSPORT SYSTEM"/>
    <property type="match status" value="1"/>
</dbReference>
<comment type="similarity">
    <text evidence="2">Belongs to the TacA antitoxin family.</text>
</comment>
<dbReference type="EMBL" id="SRHE01000432">
    <property type="protein sequence ID" value="TWW08976.1"/>
    <property type="molecule type" value="Genomic_DNA"/>
</dbReference>
<dbReference type="GO" id="GO:0006355">
    <property type="term" value="P:regulation of DNA-templated transcription"/>
    <property type="evidence" value="ECO:0007669"/>
    <property type="project" value="InterPro"/>
</dbReference>
<organism evidence="3 4">
    <name type="scientific">Planctomyces bekefii</name>
    <dbReference type="NCBI Taxonomy" id="1653850"/>
    <lineage>
        <taxon>Bacteria</taxon>
        <taxon>Pseudomonadati</taxon>
        <taxon>Planctomycetota</taxon>
        <taxon>Planctomycetia</taxon>
        <taxon>Planctomycetales</taxon>
        <taxon>Planctomycetaceae</taxon>
        <taxon>Planctomyces</taxon>
    </lineage>
</organism>
<proteinExistence type="inferred from homology"/>
<keyword evidence="1" id="KW-1277">Toxin-antitoxin system</keyword>
<name>A0A5C6M2J5_9PLAN</name>
<evidence type="ECO:0000313" key="3">
    <source>
        <dbReference type="EMBL" id="TWW08976.1"/>
    </source>
</evidence>
<evidence type="ECO:0000313" key="4">
    <source>
        <dbReference type="Proteomes" id="UP000321083"/>
    </source>
</evidence>
<evidence type="ECO:0000256" key="1">
    <source>
        <dbReference type="ARBA" id="ARBA00022649"/>
    </source>
</evidence>
<keyword evidence="4" id="KW-1185">Reference proteome</keyword>
<gene>
    <name evidence="3" type="ORF">E3A20_18940</name>
</gene>
<dbReference type="InterPro" id="IPR010985">
    <property type="entry name" value="Ribbon_hlx_hlx"/>
</dbReference>
<dbReference type="AlphaFoldDB" id="A0A5C6M2J5"/>
<dbReference type="InterPro" id="IPR014795">
    <property type="entry name" value="TacA_1-like"/>
</dbReference>
<evidence type="ECO:0000256" key="2">
    <source>
        <dbReference type="ARBA" id="ARBA00049988"/>
    </source>
</evidence>
<reference evidence="3 4" key="2">
    <citation type="submission" date="2019-08" db="EMBL/GenBank/DDBJ databases">
        <authorList>
            <person name="Henke P."/>
        </authorList>
    </citation>
    <scope>NUCLEOTIDE SEQUENCE [LARGE SCALE GENOMIC DNA]</scope>
    <source>
        <strain evidence="3">Phe10_nw2017</strain>
    </source>
</reference>